<reference evidence="15 16" key="1">
    <citation type="journal article" date="2016" name="Genome Biol. Evol.">
        <title>Gene Family Evolution Reflects Adaptation to Soil Environmental Stressors in the Genome of the Collembolan Orchesella cincta.</title>
        <authorList>
            <person name="Faddeeva-Vakhrusheva A."/>
            <person name="Derks M.F."/>
            <person name="Anvar S.Y."/>
            <person name="Agamennone V."/>
            <person name="Suring W."/>
            <person name="Smit S."/>
            <person name="van Straalen N.M."/>
            <person name="Roelofs D."/>
        </authorList>
    </citation>
    <scope>NUCLEOTIDE SEQUENCE [LARGE SCALE GENOMIC DNA]</scope>
    <source>
        <tissue evidence="15">Mixed pool</tissue>
    </source>
</reference>
<dbReference type="InterPro" id="IPR001841">
    <property type="entry name" value="Znf_RING"/>
</dbReference>
<keyword evidence="6" id="KW-0479">Metal-binding</keyword>
<dbReference type="Pfam" id="PF21362">
    <property type="entry name" value="Sina_RING"/>
    <property type="match status" value="1"/>
</dbReference>
<dbReference type="Pfam" id="PF00569">
    <property type="entry name" value="ZZ"/>
    <property type="match status" value="1"/>
</dbReference>
<dbReference type="GO" id="GO:0005737">
    <property type="term" value="C:cytoplasm"/>
    <property type="evidence" value="ECO:0007669"/>
    <property type="project" value="TreeGrafter"/>
</dbReference>
<dbReference type="InterPro" id="IPR043145">
    <property type="entry name" value="Znf_ZZ_sf"/>
</dbReference>
<evidence type="ECO:0000256" key="6">
    <source>
        <dbReference type="ARBA" id="ARBA00022723"/>
    </source>
</evidence>
<dbReference type="SMART" id="SM00291">
    <property type="entry name" value="ZnF_ZZ"/>
    <property type="match status" value="1"/>
</dbReference>
<dbReference type="CDD" id="cd02340">
    <property type="entry name" value="ZZ_NBR1_like"/>
    <property type="match status" value="1"/>
</dbReference>
<dbReference type="PROSITE" id="PS50089">
    <property type="entry name" value="ZF_RING_2"/>
    <property type="match status" value="1"/>
</dbReference>
<feature type="region of interest" description="Disordered" evidence="11">
    <location>
        <begin position="1"/>
        <end position="29"/>
    </location>
</feature>
<organism evidence="15 16">
    <name type="scientific">Orchesella cincta</name>
    <name type="common">Springtail</name>
    <name type="synonym">Podura cincta</name>
    <dbReference type="NCBI Taxonomy" id="48709"/>
    <lineage>
        <taxon>Eukaryota</taxon>
        <taxon>Metazoa</taxon>
        <taxon>Ecdysozoa</taxon>
        <taxon>Arthropoda</taxon>
        <taxon>Hexapoda</taxon>
        <taxon>Collembola</taxon>
        <taxon>Entomobryomorpha</taxon>
        <taxon>Entomobryoidea</taxon>
        <taxon>Orchesellidae</taxon>
        <taxon>Orchesellinae</taxon>
        <taxon>Orchesella</taxon>
    </lineage>
</organism>
<evidence type="ECO:0000313" key="15">
    <source>
        <dbReference type="EMBL" id="ODM94885.1"/>
    </source>
</evidence>
<dbReference type="InterPro" id="IPR000433">
    <property type="entry name" value="Znf_ZZ"/>
</dbReference>
<comment type="similarity">
    <text evidence="3">Belongs to the SINA (Seven in absentia) family.</text>
</comment>
<evidence type="ECO:0000256" key="11">
    <source>
        <dbReference type="SAM" id="MobiDB-lite"/>
    </source>
</evidence>
<dbReference type="InterPro" id="IPR013010">
    <property type="entry name" value="Znf_SIAH"/>
</dbReference>
<comment type="caution">
    <text evidence="15">The sequence shown here is derived from an EMBL/GenBank/DDBJ whole genome shotgun (WGS) entry which is preliminary data.</text>
</comment>
<evidence type="ECO:0000256" key="2">
    <source>
        <dbReference type="ARBA" id="ARBA00004906"/>
    </source>
</evidence>
<dbReference type="Proteomes" id="UP000094527">
    <property type="component" value="Unassembled WGS sequence"/>
</dbReference>
<dbReference type="UniPathway" id="UPA00143"/>
<evidence type="ECO:0000256" key="10">
    <source>
        <dbReference type="PROSITE-ProRule" id="PRU00228"/>
    </source>
</evidence>
<evidence type="ECO:0000256" key="3">
    <source>
        <dbReference type="ARBA" id="ARBA00009119"/>
    </source>
</evidence>
<dbReference type="AlphaFoldDB" id="A0A1D2MQ53"/>
<protein>
    <recommendedName>
        <fullName evidence="4">RING-type E3 ubiquitin transferase</fullName>
        <ecNumber evidence="4">2.3.2.27</ecNumber>
    </recommendedName>
</protein>
<dbReference type="SUPFAM" id="SSF57850">
    <property type="entry name" value="RING/U-box"/>
    <property type="match status" value="2"/>
</dbReference>
<comment type="catalytic activity">
    <reaction evidence="1">
        <text>S-ubiquitinyl-[E2 ubiquitin-conjugating enzyme]-L-cysteine + [acceptor protein]-L-lysine = [E2 ubiquitin-conjugating enzyme]-L-cysteine + N(6)-ubiquitinyl-[acceptor protein]-L-lysine.</text>
        <dbReference type="EC" id="2.3.2.27"/>
    </reaction>
</comment>
<feature type="domain" description="RING-type" evidence="12">
    <location>
        <begin position="48"/>
        <end position="83"/>
    </location>
</feature>
<evidence type="ECO:0000256" key="9">
    <source>
        <dbReference type="ARBA" id="ARBA00022833"/>
    </source>
</evidence>
<sequence>MSANAFSPTTKSDIPNPPSADKTGDGGESNDIKTAATVLSAAKSYLECPVCYETLVSPIYQCQNGHIICNNCIERLVQCGECRVPLAGARIRNVALENICKSVDVKCPNKGEGCVVMTTVEKLKAHLEICGYHPINFCCKFLGWKDCHVSVNDSSVLSHLEAVHPVKKLNNPIFRLWLNVWGFPLSEDEVHFDPLIIHSLDTPVLLRSMVSMDGHISFTCFMLKNSATDDLKNYRVTYRIESQTQDASLEWSGYVQSYRRFKKMNNINSFRISVESLKEYCEFYQANVFLQPRTKIGIKVAIWKAAGPAPALHEDIYEEVDLFGQSCPHDPDLSSTVVFETVTCDGCRRKPIRNIRYKCLQCPDYDLCSRCMELRVHAHHVFARIQDLRQNEFFSQLSSSRLVMADMSALRLS</sequence>
<dbReference type="Gene3D" id="3.30.40.10">
    <property type="entry name" value="Zinc/RING finger domain, C3HC4 (zinc finger)"/>
    <property type="match status" value="2"/>
</dbReference>
<dbReference type="OrthoDB" id="4788989at2759"/>
<proteinExistence type="inferred from homology"/>
<dbReference type="GO" id="GO:0031624">
    <property type="term" value="F:ubiquitin conjugating enzyme binding"/>
    <property type="evidence" value="ECO:0007669"/>
    <property type="project" value="TreeGrafter"/>
</dbReference>
<dbReference type="InterPro" id="IPR013083">
    <property type="entry name" value="Znf_RING/FYVE/PHD"/>
</dbReference>
<evidence type="ECO:0000259" key="12">
    <source>
        <dbReference type="PROSITE" id="PS50089"/>
    </source>
</evidence>
<dbReference type="GO" id="GO:0061630">
    <property type="term" value="F:ubiquitin protein ligase activity"/>
    <property type="evidence" value="ECO:0007669"/>
    <property type="project" value="UniProtKB-EC"/>
</dbReference>
<dbReference type="STRING" id="48709.A0A1D2MQ53"/>
<keyword evidence="16" id="KW-1185">Reference proteome</keyword>
<evidence type="ECO:0000256" key="4">
    <source>
        <dbReference type="ARBA" id="ARBA00012483"/>
    </source>
</evidence>
<evidence type="ECO:0000256" key="7">
    <source>
        <dbReference type="ARBA" id="ARBA00022771"/>
    </source>
</evidence>
<keyword evidence="8" id="KW-0833">Ubl conjugation pathway</keyword>
<keyword evidence="5" id="KW-0808">Transferase</keyword>
<feature type="compositionally biased region" description="Polar residues" evidence="11">
    <location>
        <begin position="1"/>
        <end position="13"/>
    </location>
</feature>
<dbReference type="Gene3D" id="3.30.60.90">
    <property type="match status" value="1"/>
</dbReference>
<evidence type="ECO:0000256" key="8">
    <source>
        <dbReference type="ARBA" id="ARBA00022786"/>
    </source>
</evidence>
<dbReference type="PROSITE" id="PS51081">
    <property type="entry name" value="ZF_SIAH"/>
    <property type="match status" value="1"/>
</dbReference>
<dbReference type="SUPFAM" id="SSF49599">
    <property type="entry name" value="TRAF domain-like"/>
    <property type="match status" value="1"/>
</dbReference>
<gene>
    <name evidence="15" type="ORF">Ocin01_11801</name>
</gene>
<name>A0A1D2MQ53_ORCCI</name>
<dbReference type="GO" id="GO:0043161">
    <property type="term" value="P:proteasome-mediated ubiquitin-dependent protein catabolic process"/>
    <property type="evidence" value="ECO:0007669"/>
    <property type="project" value="TreeGrafter"/>
</dbReference>
<feature type="domain" description="ZZ-type" evidence="13">
    <location>
        <begin position="339"/>
        <end position="390"/>
    </location>
</feature>
<feature type="domain" description="SIAH-type" evidence="14">
    <location>
        <begin position="102"/>
        <end position="165"/>
    </location>
</feature>
<evidence type="ECO:0000259" key="13">
    <source>
        <dbReference type="PROSITE" id="PS50135"/>
    </source>
</evidence>
<comment type="pathway">
    <text evidence="2">Protein modification; protein ubiquitination.</text>
</comment>
<keyword evidence="9" id="KW-0862">Zinc</keyword>
<keyword evidence="7 10" id="KW-0863">Zinc-finger</keyword>
<dbReference type="PANTHER" id="PTHR45877">
    <property type="entry name" value="E3 UBIQUITIN-PROTEIN LIGASE SIAH2"/>
    <property type="match status" value="1"/>
</dbReference>
<dbReference type="EMBL" id="LJIJ01000736">
    <property type="protein sequence ID" value="ODM94885.1"/>
    <property type="molecule type" value="Genomic_DNA"/>
</dbReference>
<dbReference type="PANTHER" id="PTHR45877:SF2">
    <property type="entry name" value="E3 UBIQUITIN-PROTEIN LIGASE SINA-RELATED"/>
    <property type="match status" value="1"/>
</dbReference>
<evidence type="ECO:0000256" key="1">
    <source>
        <dbReference type="ARBA" id="ARBA00000900"/>
    </source>
</evidence>
<evidence type="ECO:0000256" key="5">
    <source>
        <dbReference type="ARBA" id="ARBA00022679"/>
    </source>
</evidence>
<dbReference type="PROSITE" id="PS01357">
    <property type="entry name" value="ZF_ZZ_1"/>
    <property type="match status" value="1"/>
</dbReference>
<dbReference type="GO" id="GO:0016567">
    <property type="term" value="P:protein ubiquitination"/>
    <property type="evidence" value="ECO:0007669"/>
    <property type="project" value="UniProtKB-UniPathway"/>
</dbReference>
<dbReference type="GO" id="GO:0008270">
    <property type="term" value="F:zinc ion binding"/>
    <property type="evidence" value="ECO:0007669"/>
    <property type="project" value="UniProtKB-KW"/>
</dbReference>
<dbReference type="InterPro" id="IPR049548">
    <property type="entry name" value="Sina-like_RING"/>
</dbReference>
<evidence type="ECO:0000259" key="14">
    <source>
        <dbReference type="PROSITE" id="PS51081"/>
    </source>
</evidence>
<accession>A0A1D2MQ53</accession>
<dbReference type="PROSITE" id="PS50135">
    <property type="entry name" value="ZF_ZZ_2"/>
    <property type="match status" value="1"/>
</dbReference>
<evidence type="ECO:0000313" key="16">
    <source>
        <dbReference type="Proteomes" id="UP000094527"/>
    </source>
</evidence>
<dbReference type="EC" id="2.3.2.27" evidence="4"/>
<dbReference type="InterPro" id="IPR004162">
    <property type="entry name" value="SINA-like_animal"/>
</dbReference>